<sequence length="268" mass="29920">MGFNINIKLLDRKENGELNAFPIKGSNGKTYEFVKVNLPSNVNFGGFKDNQGNEIFGVSGASVIVPKGSIMQDKYNEDKAYINLKGDYVFKSVNIDLGLTGRKLEDGKNEHNFSKLENVPIGVVEDSFAKNQWHTFTITPKMRGTDYITQEGDERTTVVIPAGRGELSGGRFTVSPKNITPVKDRDDLLQVAIHRDAVFTIMKSEEVGINPDTGKKEYSSIVMAEKVTAKDLAEYYKKPEEKFLTRDEQSKDHEEKDEAESANDGPEL</sequence>
<protein>
    <submittedName>
        <fullName evidence="2">Uncharacterized protein</fullName>
    </submittedName>
</protein>
<feature type="region of interest" description="Disordered" evidence="1">
    <location>
        <begin position="238"/>
        <end position="268"/>
    </location>
</feature>
<accession>A0ABU0E3V1</accession>
<evidence type="ECO:0000313" key="3">
    <source>
        <dbReference type="Proteomes" id="UP001230220"/>
    </source>
</evidence>
<gene>
    <name evidence="2" type="ORF">J2S15_002317</name>
</gene>
<proteinExistence type="predicted"/>
<comment type="caution">
    <text evidence="2">The sequence shown here is derived from an EMBL/GenBank/DDBJ whole genome shotgun (WGS) entry which is preliminary data.</text>
</comment>
<dbReference type="Proteomes" id="UP001230220">
    <property type="component" value="Unassembled WGS sequence"/>
</dbReference>
<feature type="compositionally biased region" description="Acidic residues" evidence="1">
    <location>
        <begin position="257"/>
        <end position="268"/>
    </location>
</feature>
<feature type="compositionally biased region" description="Basic and acidic residues" evidence="1">
    <location>
        <begin position="238"/>
        <end position="256"/>
    </location>
</feature>
<evidence type="ECO:0000313" key="2">
    <source>
        <dbReference type="EMBL" id="MDQ0361567.1"/>
    </source>
</evidence>
<name>A0ABU0E3V1_9FIRM</name>
<dbReference type="RefSeq" id="WP_307408415.1">
    <property type="nucleotide sequence ID" value="NZ_JAUSUR010000004.1"/>
</dbReference>
<reference evidence="2 3" key="1">
    <citation type="submission" date="2023-07" db="EMBL/GenBank/DDBJ databases">
        <title>Genomic Encyclopedia of Type Strains, Phase IV (KMG-IV): sequencing the most valuable type-strain genomes for metagenomic binning, comparative biology and taxonomic classification.</title>
        <authorList>
            <person name="Goeker M."/>
        </authorList>
    </citation>
    <scope>NUCLEOTIDE SEQUENCE [LARGE SCALE GENOMIC DNA]</scope>
    <source>
        <strain evidence="2 3">DSM 16784</strain>
    </source>
</reference>
<dbReference type="EMBL" id="JAUSUR010000004">
    <property type="protein sequence ID" value="MDQ0361567.1"/>
    <property type="molecule type" value="Genomic_DNA"/>
</dbReference>
<evidence type="ECO:0000256" key="1">
    <source>
        <dbReference type="SAM" id="MobiDB-lite"/>
    </source>
</evidence>
<keyword evidence="3" id="KW-1185">Reference proteome</keyword>
<organism evidence="2 3">
    <name type="scientific">Breznakia pachnodae</name>
    <dbReference type="NCBI Taxonomy" id="265178"/>
    <lineage>
        <taxon>Bacteria</taxon>
        <taxon>Bacillati</taxon>
        <taxon>Bacillota</taxon>
        <taxon>Erysipelotrichia</taxon>
        <taxon>Erysipelotrichales</taxon>
        <taxon>Erysipelotrichaceae</taxon>
        <taxon>Breznakia</taxon>
    </lineage>
</organism>